<name>A0A653EDC5_9MYCO</name>
<protein>
    <recommendedName>
        <fullName evidence="2">Transposase</fullName>
    </recommendedName>
</protein>
<reference evidence="1" key="1">
    <citation type="submission" date="2019-05" db="EMBL/GenBank/DDBJ databases">
        <authorList>
            <person name="Naeem R."/>
            <person name="Antony C."/>
            <person name="Guan Q."/>
        </authorList>
    </citation>
    <scope>NUCLEOTIDE SEQUENCE</scope>
    <source>
        <strain evidence="1">2</strain>
    </source>
</reference>
<organism evidence="1">
    <name type="scientific">Mycobacterium riyadhense</name>
    <dbReference type="NCBI Taxonomy" id="486698"/>
    <lineage>
        <taxon>Bacteria</taxon>
        <taxon>Bacillati</taxon>
        <taxon>Actinomycetota</taxon>
        <taxon>Actinomycetes</taxon>
        <taxon>Mycobacteriales</taxon>
        <taxon>Mycobacteriaceae</taxon>
        <taxon>Mycobacterium</taxon>
    </lineage>
</organism>
<gene>
    <name evidence="1" type="ORF">BIN_B_01009</name>
</gene>
<sequence>MSIRALADRHHVHRRTVRQALESAIPPQRKVPERIAPRLEAFKTAVDEMLRSDLDAPKKQRHTARRILARLVDEHGAVDLSYSTVRDYVAKRRRQILAEAGKPLELGYVPQTHPPGAEAEVDFHDLWVILGGVETKTTLFTMRLSYSARAAHRAF</sequence>
<evidence type="ECO:0008006" key="2">
    <source>
        <dbReference type="Google" id="ProtNLM"/>
    </source>
</evidence>
<dbReference type="EMBL" id="LR589068">
    <property type="protein sequence ID" value="VTO95529.1"/>
    <property type="molecule type" value="Genomic_DNA"/>
</dbReference>
<proteinExistence type="predicted"/>
<dbReference type="AlphaFoldDB" id="A0A653EDC5"/>
<evidence type="ECO:0000313" key="1">
    <source>
        <dbReference type="EMBL" id="VTO95529.1"/>
    </source>
</evidence>
<dbReference type="PANTHER" id="PTHR35004:SF8">
    <property type="entry name" value="TRANSPOSASE RV3428C-RELATED"/>
    <property type="match status" value="1"/>
</dbReference>
<dbReference type="PANTHER" id="PTHR35004">
    <property type="entry name" value="TRANSPOSASE RV3428C-RELATED"/>
    <property type="match status" value="1"/>
</dbReference>
<accession>A0A653EDC5</accession>